<feature type="region of interest" description="Disordered" evidence="1">
    <location>
        <begin position="18"/>
        <end position="42"/>
    </location>
</feature>
<gene>
    <name evidence="3" type="ORF">SDC9_87579</name>
</gene>
<dbReference type="Pfam" id="PF01345">
    <property type="entry name" value="DUF11"/>
    <property type="match status" value="1"/>
</dbReference>
<sequence length="206" mass="20685">MSVPVNFKGSLVNTATVAPPAGLTDPNAGDNTATQTATSSTRTPSVVDLQIVKSSNGSYTPGSDKVYSIVVTNHGPDAATGVTVSDPLPASVTAASWSCTAGAGASCTGSGSGAIYDTAVNLPSGSSVTYSLTLNVPASYTGDLVNKADATLPADFIDTAPENNSSTDVSKLATQMPPANVPVNSGWMLLMLVALLGWQATRSKTS</sequence>
<evidence type="ECO:0000256" key="1">
    <source>
        <dbReference type="SAM" id="MobiDB-lite"/>
    </source>
</evidence>
<organism evidence="3">
    <name type="scientific">bioreactor metagenome</name>
    <dbReference type="NCBI Taxonomy" id="1076179"/>
    <lineage>
        <taxon>unclassified sequences</taxon>
        <taxon>metagenomes</taxon>
        <taxon>ecological metagenomes</taxon>
    </lineage>
</organism>
<evidence type="ECO:0000259" key="2">
    <source>
        <dbReference type="Pfam" id="PF01345"/>
    </source>
</evidence>
<dbReference type="AlphaFoldDB" id="A0A644ZJ71"/>
<name>A0A644ZJ71_9ZZZZ</name>
<protein>
    <recommendedName>
        <fullName evidence="2">DUF11 domain-containing protein</fullName>
    </recommendedName>
</protein>
<dbReference type="InterPro" id="IPR001434">
    <property type="entry name" value="OmcB-like_DUF11"/>
</dbReference>
<dbReference type="InterPro" id="IPR013783">
    <property type="entry name" value="Ig-like_fold"/>
</dbReference>
<accession>A0A644ZJ71</accession>
<dbReference type="InterPro" id="IPR047589">
    <property type="entry name" value="DUF11_rpt"/>
</dbReference>
<evidence type="ECO:0000313" key="3">
    <source>
        <dbReference type="EMBL" id="MPM40930.1"/>
    </source>
</evidence>
<dbReference type="EMBL" id="VSSQ01009182">
    <property type="protein sequence ID" value="MPM40930.1"/>
    <property type="molecule type" value="Genomic_DNA"/>
</dbReference>
<feature type="compositionally biased region" description="Low complexity" evidence="1">
    <location>
        <begin position="32"/>
        <end position="42"/>
    </location>
</feature>
<dbReference type="Gene3D" id="2.60.40.10">
    <property type="entry name" value="Immunoglobulins"/>
    <property type="match status" value="1"/>
</dbReference>
<dbReference type="NCBIfam" id="TIGR01451">
    <property type="entry name" value="B_ant_repeat"/>
    <property type="match status" value="1"/>
</dbReference>
<feature type="domain" description="DUF11" evidence="2">
    <location>
        <begin position="48"/>
        <end position="167"/>
    </location>
</feature>
<comment type="caution">
    <text evidence="3">The sequence shown here is derived from an EMBL/GenBank/DDBJ whole genome shotgun (WGS) entry which is preliminary data.</text>
</comment>
<reference evidence="3" key="1">
    <citation type="submission" date="2019-08" db="EMBL/GenBank/DDBJ databases">
        <authorList>
            <person name="Kucharzyk K."/>
            <person name="Murdoch R.W."/>
            <person name="Higgins S."/>
            <person name="Loffler F."/>
        </authorList>
    </citation>
    <scope>NUCLEOTIDE SEQUENCE</scope>
</reference>
<proteinExistence type="predicted"/>